<protein>
    <submittedName>
        <fullName evidence="1">Uncharacterized protein</fullName>
    </submittedName>
</protein>
<evidence type="ECO:0000313" key="1">
    <source>
        <dbReference type="EMBL" id="EDO01932.1"/>
    </source>
</evidence>
<sequence>MVYRRRTCYTFGMHIRGCIQEWICCEHSILGAGVYGNVRTPHNGFPKASFPGLGTSPTDLIND</sequence>
<dbReference type="RefSeq" id="XP_001594600.1">
    <property type="nucleotide sequence ID" value="XM_001594550.1"/>
</dbReference>
<dbReference type="GeneID" id="5491201"/>
<reference evidence="2" key="1">
    <citation type="journal article" date="2011" name="PLoS Genet.">
        <title>Genomic analysis of the necrotrophic fungal pathogens Sclerotinia sclerotiorum and Botrytis cinerea.</title>
        <authorList>
            <person name="Amselem J."/>
            <person name="Cuomo C.A."/>
            <person name="van Kan J.A."/>
            <person name="Viaud M."/>
            <person name="Benito E.P."/>
            <person name="Couloux A."/>
            <person name="Coutinho P.M."/>
            <person name="de Vries R.P."/>
            <person name="Dyer P.S."/>
            <person name="Fillinger S."/>
            <person name="Fournier E."/>
            <person name="Gout L."/>
            <person name="Hahn M."/>
            <person name="Kohn L."/>
            <person name="Lapalu N."/>
            <person name="Plummer K.M."/>
            <person name="Pradier J.M."/>
            <person name="Quevillon E."/>
            <person name="Sharon A."/>
            <person name="Simon A."/>
            <person name="ten Have A."/>
            <person name="Tudzynski B."/>
            <person name="Tudzynski P."/>
            <person name="Wincker P."/>
            <person name="Andrew M."/>
            <person name="Anthouard V."/>
            <person name="Beever R.E."/>
            <person name="Beffa R."/>
            <person name="Benoit I."/>
            <person name="Bouzid O."/>
            <person name="Brault B."/>
            <person name="Chen Z."/>
            <person name="Choquer M."/>
            <person name="Collemare J."/>
            <person name="Cotton P."/>
            <person name="Danchin E.G."/>
            <person name="Da Silva C."/>
            <person name="Gautier A."/>
            <person name="Giraud C."/>
            <person name="Giraud T."/>
            <person name="Gonzalez C."/>
            <person name="Grossetete S."/>
            <person name="Guldener U."/>
            <person name="Henrissat B."/>
            <person name="Howlett B.J."/>
            <person name="Kodira C."/>
            <person name="Kretschmer M."/>
            <person name="Lappartient A."/>
            <person name="Leroch M."/>
            <person name="Levis C."/>
            <person name="Mauceli E."/>
            <person name="Neuveglise C."/>
            <person name="Oeser B."/>
            <person name="Pearson M."/>
            <person name="Poulain J."/>
            <person name="Poussereau N."/>
            <person name="Quesneville H."/>
            <person name="Rascle C."/>
            <person name="Schumacher J."/>
            <person name="Segurens B."/>
            <person name="Sexton A."/>
            <person name="Silva E."/>
            <person name="Sirven C."/>
            <person name="Soanes D.M."/>
            <person name="Talbot N.J."/>
            <person name="Templeton M."/>
            <person name="Yandava C."/>
            <person name="Yarden O."/>
            <person name="Zeng Q."/>
            <person name="Rollins J.A."/>
            <person name="Lebrun M.H."/>
            <person name="Dickman M."/>
        </authorList>
    </citation>
    <scope>NUCLEOTIDE SEQUENCE [LARGE SCALE GENOMIC DNA]</scope>
    <source>
        <strain evidence="2">ATCC 18683 / 1980 / Ss-1</strain>
    </source>
</reference>
<proteinExistence type="predicted"/>
<dbReference type="KEGG" id="ssl:SS1G_04407"/>
<dbReference type="EMBL" id="CH476625">
    <property type="protein sequence ID" value="EDO01932.1"/>
    <property type="molecule type" value="Genomic_DNA"/>
</dbReference>
<gene>
    <name evidence="1" type="ORF">SS1G_04407</name>
</gene>
<keyword evidence="2" id="KW-1185">Reference proteome</keyword>
<organism evidence="1 2">
    <name type="scientific">Sclerotinia sclerotiorum (strain ATCC 18683 / 1980 / Ss-1)</name>
    <name type="common">White mold</name>
    <name type="synonym">Whetzelinia sclerotiorum</name>
    <dbReference type="NCBI Taxonomy" id="665079"/>
    <lineage>
        <taxon>Eukaryota</taxon>
        <taxon>Fungi</taxon>
        <taxon>Dikarya</taxon>
        <taxon>Ascomycota</taxon>
        <taxon>Pezizomycotina</taxon>
        <taxon>Leotiomycetes</taxon>
        <taxon>Helotiales</taxon>
        <taxon>Sclerotiniaceae</taxon>
        <taxon>Sclerotinia</taxon>
    </lineage>
</organism>
<dbReference type="Proteomes" id="UP000001312">
    <property type="component" value="Unassembled WGS sequence"/>
</dbReference>
<accession>A7EGG6</accession>
<evidence type="ECO:0000313" key="2">
    <source>
        <dbReference type="Proteomes" id="UP000001312"/>
    </source>
</evidence>
<name>A7EGG6_SCLS1</name>
<dbReference type="InParanoid" id="A7EGG6"/>
<dbReference type="HOGENOM" id="CLU_2887158_0_0_1"/>
<dbReference type="AlphaFoldDB" id="A7EGG6"/>